<dbReference type="Pfam" id="PF00994">
    <property type="entry name" value="MoCF_biosynth"/>
    <property type="match status" value="1"/>
</dbReference>
<dbReference type="InterPro" id="IPR036425">
    <property type="entry name" value="MoaB/Mog-like_dom_sf"/>
</dbReference>
<dbReference type="PANTHER" id="PTHR43764:SF1">
    <property type="entry name" value="MOLYBDOPTERIN MOLYBDOTRANSFERASE"/>
    <property type="match status" value="1"/>
</dbReference>
<dbReference type="EMBL" id="FMYU01000009">
    <property type="protein sequence ID" value="SDC80220.1"/>
    <property type="molecule type" value="Genomic_DNA"/>
</dbReference>
<reference evidence="5" key="1">
    <citation type="submission" date="2016-10" db="EMBL/GenBank/DDBJ databases">
        <authorList>
            <person name="Varghese N."/>
            <person name="Submissions S."/>
        </authorList>
    </citation>
    <scope>NUCLEOTIDE SEQUENCE [LARGE SCALE GENOMIC DNA]</scope>
    <source>
        <strain evidence="5">DSM 8415</strain>
    </source>
</reference>
<evidence type="ECO:0000313" key="5">
    <source>
        <dbReference type="Proteomes" id="UP000199411"/>
    </source>
</evidence>
<proteinExistence type="predicted"/>
<name>A0A1G6PJ22_9BACT</name>
<dbReference type="AlphaFoldDB" id="A0A1G6PJ22"/>
<evidence type="ECO:0000259" key="3">
    <source>
        <dbReference type="SMART" id="SM00852"/>
    </source>
</evidence>
<dbReference type="SUPFAM" id="SSF53218">
    <property type="entry name" value="Molybdenum cofactor biosynthesis proteins"/>
    <property type="match status" value="1"/>
</dbReference>
<keyword evidence="5" id="KW-1185">Reference proteome</keyword>
<organism evidence="4 5">
    <name type="scientific">Desulfurella multipotens</name>
    <dbReference type="NCBI Taxonomy" id="79269"/>
    <lineage>
        <taxon>Bacteria</taxon>
        <taxon>Pseudomonadati</taxon>
        <taxon>Campylobacterota</taxon>
        <taxon>Desulfurellia</taxon>
        <taxon>Desulfurellales</taxon>
        <taxon>Desulfurellaceae</taxon>
        <taxon>Desulfurella</taxon>
    </lineage>
</organism>
<dbReference type="Proteomes" id="UP000199411">
    <property type="component" value="Unassembled WGS sequence"/>
</dbReference>
<dbReference type="CDD" id="cd00886">
    <property type="entry name" value="MogA_MoaB"/>
    <property type="match status" value="1"/>
</dbReference>
<evidence type="ECO:0000256" key="1">
    <source>
        <dbReference type="ARBA" id="ARBA00005046"/>
    </source>
</evidence>
<gene>
    <name evidence="4" type="ORF">SAMN05660835_01390</name>
</gene>
<keyword evidence="2" id="KW-0501">Molybdenum cofactor biosynthesis</keyword>
<dbReference type="InterPro" id="IPR051920">
    <property type="entry name" value="MPT_Adenylyltrnsfr/MoaC-Rel"/>
</dbReference>
<evidence type="ECO:0000313" key="4">
    <source>
        <dbReference type="EMBL" id="SDC80220.1"/>
    </source>
</evidence>
<dbReference type="Gene3D" id="3.40.980.10">
    <property type="entry name" value="MoaB/Mog-like domain"/>
    <property type="match status" value="1"/>
</dbReference>
<protein>
    <submittedName>
        <fullName evidence="4">Molybdenum cofactor synthesis domain-containing protein</fullName>
    </submittedName>
</protein>
<feature type="domain" description="MoaB/Mog" evidence="3">
    <location>
        <begin position="4"/>
        <end position="149"/>
    </location>
</feature>
<dbReference type="PANTHER" id="PTHR43764">
    <property type="entry name" value="MOLYBDENUM COFACTOR BIOSYNTHESIS"/>
    <property type="match status" value="1"/>
</dbReference>
<dbReference type="RefSeq" id="WP_038572149.1">
    <property type="nucleotide sequence ID" value="NZ_FMYU01000009.1"/>
</dbReference>
<dbReference type="SMART" id="SM00852">
    <property type="entry name" value="MoCF_biosynth"/>
    <property type="match status" value="1"/>
</dbReference>
<dbReference type="GO" id="GO:0006777">
    <property type="term" value="P:Mo-molybdopterin cofactor biosynthetic process"/>
    <property type="evidence" value="ECO:0007669"/>
    <property type="project" value="UniProtKB-KW"/>
</dbReference>
<comment type="pathway">
    <text evidence="1">Cofactor biosynthesis; molybdopterin biosynthesis.</text>
</comment>
<dbReference type="InterPro" id="IPR001453">
    <property type="entry name" value="MoaB/Mog_dom"/>
</dbReference>
<evidence type="ECO:0000256" key="2">
    <source>
        <dbReference type="ARBA" id="ARBA00023150"/>
    </source>
</evidence>
<accession>A0A1G6PJ22</accession>
<sequence length="164" mass="18129">MKFAIITLSDKGYAKEREDLTGPALIDFIQKNLGFMELSYYTIIPDDKDALKRELLELCEANVDLVITNGSTGIAPRDIAPDVTQEVIEKRLWGFEEAMRLKSFEKTPTAIVSRACVGTRKNTLIINLPGSPKAAIENIGFIYKAIEHTIKKLQGDQTPCAGAV</sequence>
<dbReference type="NCBIfam" id="TIGR00177">
    <property type="entry name" value="molyb_syn"/>
    <property type="match status" value="1"/>
</dbReference>